<protein>
    <submittedName>
        <fullName evidence="1">Uncharacterized protein</fullName>
    </submittedName>
</protein>
<sequence length="72" mass="7998">MRFQIKYRQRLKVIIYINKVLNMFSIGDVVVATKGIDLGEMVVTGLSSGGFYVRVQAGEATLTYPAKDVKKA</sequence>
<dbReference type="KEGG" id="vha:VIBHAR_06377"/>
<dbReference type="EMBL" id="CP000790">
    <property type="protein sequence ID" value="ABU74268.1"/>
    <property type="molecule type" value="Genomic_DNA"/>
</dbReference>
<dbReference type="AlphaFoldDB" id="A7N8N0"/>
<evidence type="ECO:0000313" key="2">
    <source>
        <dbReference type="Proteomes" id="UP000008152"/>
    </source>
</evidence>
<dbReference type="PATRIC" id="fig|338187.36.peg.5232"/>
<evidence type="ECO:0000313" key="1">
    <source>
        <dbReference type="EMBL" id="ABU74268.1"/>
    </source>
</evidence>
<name>A7N8N0_VIBC1</name>
<proteinExistence type="predicted"/>
<gene>
    <name evidence="1" type="ordered locus">VIBHAR_06377</name>
</gene>
<accession>A7N8N0</accession>
<reference evidence="1 2" key="1">
    <citation type="submission" date="2007-08" db="EMBL/GenBank/DDBJ databases">
        <authorList>
            <consortium name="The Vibrio harveyi Genome Sequencing Project"/>
            <person name="Bassler B."/>
            <person name="Clifton S.W."/>
            <person name="Fulton L."/>
            <person name="Delehaunty K."/>
            <person name="Fronick C."/>
            <person name="Harrison M."/>
            <person name="Markivic C."/>
            <person name="Fulton R."/>
            <person name="Tin-Wollam A.-M."/>
            <person name="Shah N."/>
            <person name="Pepin K."/>
            <person name="Nash W."/>
            <person name="Thiruvilangam P."/>
            <person name="Bhonagiri V."/>
            <person name="Waters C."/>
            <person name="Tu K.C."/>
            <person name="Irgon J."/>
            <person name="Wilson R.K."/>
        </authorList>
    </citation>
    <scope>NUCLEOTIDE SEQUENCE [LARGE SCALE GENOMIC DNA]</scope>
    <source>
        <strain evidence="2">ATCC BAA-1116 / BB120</strain>
    </source>
</reference>
<dbReference type="Proteomes" id="UP000008152">
    <property type="component" value="Chromosome II"/>
</dbReference>
<organism evidence="1 2">
    <name type="scientific">Vibrio campbellii (strain ATCC BAA-1116)</name>
    <dbReference type="NCBI Taxonomy" id="2902295"/>
    <lineage>
        <taxon>Bacteria</taxon>
        <taxon>Pseudomonadati</taxon>
        <taxon>Pseudomonadota</taxon>
        <taxon>Gammaproteobacteria</taxon>
        <taxon>Vibrionales</taxon>
        <taxon>Vibrionaceae</taxon>
        <taxon>Vibrio</taxon>
    </lineage>
</organism>